<keyword evidence="3" id="KW-1185">Reference proteome</keyword>
<dbReference type="Proteomes" id="UP000565579">
    <property type="component" value="Unassembled WGS sequence"/>
</dbReference>
<evidence type="ECO:0000313" key="3">
    <source>
        <dbReference type="Proteomes" id="UP000565579"/>
    </source>
</evidence>
<protein>
    <recommendedName>
        <fullName evidence="4">Tat pathway signal sequence domain protein</fullName>
    </recommendedName>
</protein>
<evidence type="ECO:0000313" key="2">
    <source>
        <dbReference type="EMBL" id="MBB6555540.1"/>
    </source>
</evidence>
<dbReference type="EMBL" id="JACHMI010000001">
    <property type="protein sequence ID" value="MBB6555540.1"/>
    <property type="molecule type" value="Genomic_DNA"/>
</dbReference>
<sequence length="255" mass="27599">MKRMIAGAAVAAMATFMAATPARAAAPADPVKALQAQLKAGKGVKFRDVTSLLQNNSKITFLWRTGKWQFGKKGVVASDITAKYKQYGGAVFDYMRGLKGGRTIWVNGRSWTTHPVGEVPEGKKYEEDFLGLTGSHAGTYSQLVNPAEPATLKVLLKGDRRGRTYQGKLSYAVLEKVSPWFRASLPRSQGDRTVLHYELTLGSDNLPRKLVTSHPAASHVSAGIEVGDGRFRVETTYTAWGSKVSISAPPKGETA</sequence>
<comment type="caution">
    <text evidence="2">The sequence shown here is derived from an EMBL/GenBank/DDBJ whole genome shotgun (WGS) entry which is preliminary data.</text>
</comment>
<evidence type="ECO:0008006" key="4">
    <source>
        <dbReference type="Google" id="ProtNLM"/>
    </source>
</evidence>
<name>A0A7X0U5H6_9ACTN</name>
<evidence type="ECO:0000256" key="1">
    <source>
        <dbReference type="SAM" id="SignalP"/>
    </source>
</evidence>
<reference evidence="2 3" key="1">
    <citation type="submission" date="2020-08" db="EMBL/GenBank/DDBJ databases">
        <title>Sequencing the genomes of 1000 actinobacteria strains.</title>
        <authorList>
            <person name="Klenk H.-P."/>
        </authorList>
    </citation>
    <scope>NUCLEOTIDE SEQUENCE [LARGE SCALE GENOMIC DNA]</scope>
    <source>
        <strain evidence="2 3">DSM 43768</strain>
    </source>
</reference>
<keyword evidence="1" id="KW-0732">Signal</keyword>
<gene>
    <name evidence="2" type="ORF">HD593_010335</name>
</gene>
<feature type="chain" id="PRO_5030979030" description="Tat pathway signal sequence domain protein" evidence="1">
    <location>
        <begin position="25"/>
        <end position="255"/>
    </location>
</feature>
<feature type="signal peptide" evidence="1">
    <location>
        <begin position="1"/>
        <end position="24"/>
    </location>
</feature>
<organism evidence="2 3">
    <name type="scientific">Nonomuraea rubra</name>
    <dbReference type="NCBI Taxonomy" id="46180"/>
    <lineage>
        <taxon>Bacteria</taxon>
        <taxon>Bacillati</taxon>
        <taxon>Actinomycetota</taxon>
        <taxon>Actinomycetes</taxon>
        <taxon>Streptosporangiales</taxon>
        <taxon>Streptosporangiaceae</taxon>
        <taxon>Nonomuraea</taxon>
    </lineage>
</organism>
<accession>A0A7X0U5H6</accession>
<dbReference type="RefSeq" id="WP_185110118.1">
    <property type="nucleotide sequence ID" value="NZ_BAAAXY010000006.1"/>
</dbReference>
<proteinExistence type="predicted"/>
<dbReference type="AlphaFoldDB" id="A0A7X0U5H6"/>